<dbReference type="PROSITE" id="PS51197">
    <property type="entry name" value="HTH_RRF2_2"/>
    <property type="match status" value="1"/>
</dbReference>
<organism evidence="1">
    <name type="scientific">Edaphobacter paludis</name>
    <dbReference type="NCBI Taxonomy" id="3035702"/>
    <lineage>
        <taxon>Bacteria</taxon>
        <taxon>Pseudomonadati</taxon>
        <taxon>Acidobacteriota</taxon>
        <taxon>Terriglobia</taxon>
        <taxon>Terriglobales</taxon>
        <taxon>Acidobacteriaceae</taxon>
        <taxon>Edaphobacter</taxon>
    </lineage>
</organism>
<accession>A0AAU7D2M1</accession>
<dbReference type="Gene3D" id="1.10.10.10">
    <property type="entry name" value="Winged helix-like DNA-binding domain superfamily/Winged helix DNA-binding domain"/>
    <property type="match status" value="1"/>
</dbReference>
<gene>
    <name evidence="1" type="ORF">P8936_10755</name>
</gene>
<dbReference type="AlphaFoldDB" id="A0AAU7D2M1"/>
<dbReference type="InterPro" id="IPR036388">
    <property type="entry name" value="WH-like_DNA-bd_sf"/>
</dbReference>
<dbReference type="InterPro" id="IPR036390">
    <property type="entry name" value="WH_DNA-bd_sf"/>
</dbReference>
<name>A0AAU7D2M1_9BACT</name>
<dbReference type="GO" id="GO:0003700">
    <property type="term" value="F:DNA-binding transcription factor activity"/>
    <property type="evidence" value="ECO:0007669"/>
    <property type="project" value="TreeGrafter"/>
</dbReference>
<protein>
    <submittedName>
        <fullName evidence="1">Rrf2 family transcriptional regulator</fullName>
    </submittedName>
</protein>
<dbReference type="SUPFAM" id="SSF46785">
    <property type="entry name" value="Winged helix' DNA-binding domain"/>
    <property type="match status" value="1"/>
</dbReference>
<dbReference type="EMBL" id="CP121195">
    <property type="protein sequence ID" value="XBH12187.1"/>
    <property type="molecule type" value="Genomic_DNA"/>
</dbReference>
<proteinExistence type="predicted"/>
<sequence>MSLRVLTVLAGEPDAMHTSAAIAETLNESAVMVRRTFLLLREAGLIVQRKGPNGGAKLKVAIKQIGLGDVFNATAGEWLAVEDKALAGLMKKVRDDAVAAMNEHSLSGVVKRLKKS</sequence>
<evidence type="ECO:0000313" key="1">
    <source>
        <dbReference type="EMBL" id="XBH12187.1"/>
    </source>
</evidence>
<dbReference type="PANTHER" id="PTHR33221:SF15">
    <property type="entry name" value="HTH-TYPE TRANSCRIPTIONAL REGULATOR YWGB-RELATED"/>
    <property type="match status" value="1"/>
</dbReference>
<dbReference type="PANTHER" id="PTHR33221">
    <property type="entry name" value="WINGED HELIX-TURN-HELIX TRANSCRIPTIONAL REGULATOR, RRF2 FAMILY"/>
    <property type="match status" value="1"/>
</dbReference>
<dbReference type="InterPro" id="IPR000944">
    <property type="entry name" value="Tscrpt_reg_Rrf2"/>
</dbReference>
<dbReference type="RefSeq" id="WP_348269385.1">
    <property type="nucleotide sequence ID" value="NZ_CP121195.1"/>
</dbReference>
<reference evidence="1" key="1">
    <citation type="submission" date="2023-03" db="EMBL/GenBank/DDBJ databases">
        <title>Edaphobacter sp.</title>
        <authorList>
            <person name="Huber K.J."/>
            <person name="Papendorf J."/>
            <person name="Pilke C."/>
            <person name="Bunk B."/>
            <person name="Sproeer C."/>
            <person name="Pester M."/>
        </authorList>
    </citation>
    <scope>NUCLEOTIDE SEQUENCE</scope>
    <source>
        <strain evidence="1">DSM 109920</strain>
    </source>
</reference>
<dbReference type="GO" id="GO:0005829">
    <property type="term" value="C:cytosol"/>
    <property type="evidence" value="ECO:0007669"/>
    <property type="project" value="TreeGrafter"/>
</dbReference>
<dbReference type="Pfam" id="PF02082">
    <property type="entry name" value="Rrf2"/>
    <property type="match status" value="1"/>
</dbReference>